<dbReference type="EMBL" id="CP020953">
    <property type="protein sequence ID" value="AWI04216.1"/>
    <property type="molecule type" value="Genomic_DNA"/>
</dbReference>
<dbReference type="RefSeq" id="WP_032077451.1">
    <property type="nucleotide sequence ID" value="NZ_CP020953.1"/>
</dbReference>
<evidence type="ECO:0000313" key="2">
    <source>
        <dbReference type="Proteomes" id="UP000244910"/>
    </source>
</evidence>
<organism evidence="1 2">
    <name type="scientific">Clostridium drakei</name>
    <dbReference type="NCBI Taxonomy" id="332101"/>
    <lineage>
        <taxon>Bacteria</taxon>
        <taxon>Bacillati</taxon>
        <taxon>Bacillota</taxon>
        <taxon>Clostridia</taxon>
        <taxon>Eubacteriales</taxon>
        <taxon>Clostridiaceae</taxon>
        <taxon>Clostridium</taxon>
    </lineage>
</organism>
<evidence type="ECO:0008006" key="3">
    <source>
        <dbReference type="Google" id="ProtNLM"/>
    </source>
</evidence>
<dbReference type="OrthoDB" id="2068061at2"/>
<dbReference type="Proteomes" id="UP000244910">
    <property type="component" value="Chromosome"/>
</dbReference>
<proteinExistence type="predicted"/>
<accession>A0A2U8DN97</accession>
<dbReference type="AlphaFoldDB" id="A0A2U8DN97"/>
<dbReference type="KEGG" id="cdrk:B9W14_06780"/>
<keyword evidence="2" id="KW-1185">Reference proteome</keyword>
<protein>
    <recommendedName>
        <fullName evidence="3">Transporter</fullName>
    </recommendedName>
</protein>
<name>A0A2U8DN97_9CLOT</name>
<reference evidence="2" key="1">
    <citation type="submission" date="2017-04" db="EMBL/GenBank/DDBJ databases">
        <authorList>
            <person name="Song Y."/>
            <person name="Cho B.-K."/>
        </authorList>
    </citation>
    <scope>NUCLEOTIDE SEQUENCE [LARGE SCALE GENOMIC DNA]</scope>
    <source>
        <strain evidence="2">SL1</strain>
    </source>
</reference>
<evidence type="ECO:0000313" key="1">
    <source>
        <dbReference type="EMBL" id="AWI04216.1"/>
    </source>
</evidence>
<gene>
    <name evidence="1" type="ORF">B9W14_06780</name>
</gene>
<sequence length="95" mass="10913">MTGNFVSPPPTSAPPNFVPMKSKGINKIDLSGLNVHGNVLKPLMFKHIYMWLRDGSEFWCWISYISDPHLGGFRWDGSHWISFEVDLRKIDVYST</sequence>